<comment type="caution">
    <text evidence="2">The sequence shown here is derived from an EMBL/GenBank/DDBJ whole genome shotgun (WGS) entry which is preliminary data.</text>
</comment>
<sequence>MNKLKLLLIIFAIAGQFIGLGMLFINIKAALFIYASYIIFLIILFGVLIRERRKEKEEDDRNDYRNY</sequence>
<dbReference type="EMBL" id="JAXOFX010000001">
    <property type="protein sequence ID" value="MDZ5470167.1"/>
    <property type="molecule type" value="Genomic_DNA"/>
</dbReference>
<reference evidence="2 3" key="1">
    <citation type="submission" date="2023-11" db="EMBL/GenBank/DDBJ databases">
        <title>Bacillus jintuensis, isolated from a mudflat on the Beibu Gulf coast.</title>
        <authorList>
            <person name="Li M."/>
        </authorList>
    </citation>
    <scope>NUCLEOTIDE SEQUENCE [LARGE SCALE GENOMIC DNA]</scope>
    <source>
        <strain evidence="2 3">31A1R</strain>
    </source>
</reference>
<feature type="transmembrane region" description="Helical" evidence="1">
    <location>
        <begin position="7"/>
        <end position="25"/>
    </location>
</feature>
<dbReference type="Proteomes" id="UP001290455">
    <property type="component" value="Unassembled WGS sequence"/>
</dbReference>
<dbReference type="RefSeq" id="WP_322444481.1">
    <property type="nucleotide sequence ID" value="NZ_JAXOFX010000001.1"/>
</dbReference>
<name>A0ABU5ISP7_9BACI</name>
<organism evidence="2 3">
    <name type="scientific">Robertmurraya mangrovi</name>
    <dbReference type="NCBI Taxonomy" id="3098077"/>
    <lineage>
        <taxon>Bacteria</taxon>
        <taxon>Bacillati</taxon>
        <taxon>Bacillota</taxon>
        <taxon>Bacilli</taxon>
        <taxon>Bacillales</taxon>
        <taxon>Bacillaceae</taxon>
        <taxon>Robertmurraya</taxon>
    </lineage>
</organism>
<feature type="transmembrane region" description="Helical" evidence="1">
    <location>
        <begin position="31"/>
        <end position="49"/>
    </location>
</feature>
<keyword evidence="1" id="KW-1133">Transmembrane helix</keyword>
<protein>
    <submittedName>
        <fullName evidence="2">Uncharacterized protein</fullName>
    </submittedName>
</protein>
<keyword evidence="1" id="KW-0812">Transmembrane</keyword>
<evidence type="ECO:0000313" key="2">
    <source>
        <dbReference type="EMBL" id="MDZ5470167.1"/>
    </source>
</evidence>
<keyword evidence="1" id="KW-0472">Membrane</keyword>
<accession>A0ABU5ISP7</accession>
<gene>
    <name evidence="2" type="ORF">SM124_00260</name>
</gene>
<evidence type="ECO:0000313" key="3">
    <source>
        <dbReference type="Proteomes" id="UP001290455"/>
    </source>
</evidence>
<proteinExistence type="predicted"/>
<keyword evidence="3" id="KW-1185">Reference proteome</keyword>
<evidence type="ECO:0000256" key="1">
    <source>
        <dbReference type="SAM" id="Phobius"/>
    </source>
</evidence>